<reference evidence="1 2" key="1">
    <citation type="submission" date="2024-08" db="EMBL/GenBank/DDBJ databases">
        <title>Clostridium lapicellarii sp. nov., and Clostridium renhuaiense sp. nov., two species isolated from the mud in a fermentation cellar used for producing sauce-flavour Chinese liquors.</title>
        <authorList>
            <person name="Yang F."/>
            <person name="Wang H."/>
            <person name="Chen L.Q."/>
            <person name="Zhou N."/>
            <person name="Lu J.J."/>
            <person name="Pu X.X."/>
            <person name="Wan B."/>
            <person name="Wang L."/>
            <person name="Liu S.J."/>
        </authorList>
    </citation>
    <scope>NUCLEOTIDE SEQUENCE [LARGE SCALE GENOMIC DNA]</scope>
    <source>
        <strain evidence="1 2">MT-113</strain>
    </source>
</reference>
<evidence type="ECO:0000313" key="2">
    <source>
        <dbReference type="Proteomes" id="UP001565220"/>
    </source>
</evidence>
<evidence type="ECO:0000313" key="1">
    <source>
        <dbReference type="EMBL" id="MEY8762470.1"/>
    </source>
</evidence>
<name>A0ABV4DWB9_9CLOT</name>
<proteinExistence type="predicted"/>
<keyword evidence="2" id="KW-1185">Reference proteome</keyword>
<protein>
    <submittedName>
        <fullName evidence="1">Uncharacterized protein</fullName>
    </submittedName>
</protein>
<dbReference type="Proteomes" id="UP001565220">
    <property type="component" value="Unassembled WGS sequence"/>
</dbReference>
<sequence length="154" mass="17621">MTAIGIRVTPSEVYYSILTEEDEGFSIVTVSKVIIPKALEDPDKLTFIRTTFISIIDEYNIKNAGIKLIEYGVRNPSFFRINVEGIIQELFANSSIQKYFYGAIPKIASLIKEDKSNLKRYFKGELEFSEIENWASYKIEERESIITSFAALNL</sequence>
<dbReference type="RefSeq" id="WP_369868404.1">
    <property type="nucleotide sequence ID" value="NZ_JBGFFE010000002.1"/>
</dbReference>
<accession>A0ABV4DWB9</accession>
<organism evidence="1 2">
    <name type="scientific">Clostridium lapidicellarium</name>
    <dbReference type="NCBI Taxonomy" id="3240931"/>
    <lineage>
        <taxon>Bacteria</taxon>
        <taxon>Bacillati</taxon>
        <taxon>Bacillota</taxon>
        <taxon>Clostridia</taxon>
        <taxon>Eubacteriales</taxon>
        <taxon>Clostridiaceae</taxon>
        <taxon>Clostridium</taxon>
    </lineage>
</organism>
<comment type="caution">
    <text evidence="1">The sequence shown here is derived from an EMBL/GenBank/DDBJ whole genome shotgun (WGS) entry which is preliminary data.</text>
</comment>
<dbReference type="EMBL" id="JBGFFE010000002">
    <property type="protein sequence ID" value="MEY8762470.1"/>
    <property type="molecule type" value="Genomic_DNA"/>
</dbReference>
<gene>
    <name evidence="1" type="ORF">AB8S09_02235</name>
</gene>